<comment type="catalytic activity">
    <reaction evidence="18">
        <text>prostaglandin E2 + NAD(+) = 15-oxoprostaglandin E2 + NADH + H(+)</text>
        <dbReference type="Rhea" id="RHEA:11876"/>
        <dbReference type="ChEBI" id="CHEBI:15378"/>
        <dbReference type="ChEBI" id="CHEBI:57400"/>
        <dbReference type="ChEBI" id="CHEBI:57540"/>
        <dbReference type="ChEBI" id="CHEBI:57945"/>
        <dbReference type="ChEBI" id="CHEBI:606564"/>
        <dbReference type="EC" id="1.1.1.141"/>
    </reaction>
    <physiologicalReaction direction="left-to-right" evidence="18">
        <dbReference type="Rhea" id="RHEA:11877"/>
    </physiologicalReaction>
</comment>
<comment type="similarity">
    <text evidence="1 22">Belongs to the short-chain dehydrogenases/reductases (SDR) family.</text>
</comment>
<comment type="catalytic activity">
    <reaction evidence="19">
        <text>resolvin D2 + NAD(+) = 16-oxoresolvin D2 + NADH + H(+)</text>
        <dbReference type="Rhea" id="RHEA:53588"/>
        <dbReference type="ChEBI" id="CHEBI:15378"/>
        <dbReference type="ChEBI" id="CHEBI:57540"/>
        <dbReference type="ChEBI" id="CHEBI:57945"/>
        <dbReference type="ChEBI" id="CHEBI:133367"/>
        <dbReference type="ChEBI" id="CHEBI:137498"/>
    </reaction>
    <physiologicalReaction direction="left-to-right" evidence="19">
        <dbReference type="Rhea" id="RHEA:53589"/>
    </physiologicalReaction>
</comment>
<keyword evidence="2" id="KW-0560">Oxidoreductase</keyword>
<comment type="catalytic activity">
    <reaction evidence="21">
        <text>resolvin E1 + NAD(+) = 18-oxo-resolvin E1 + NADH + H(+)</text>
        <dbReference type="Rhea" id="RHEA:49244"/>
        <dbReference type="ChEBI" id="CHEBI:15378"/>
        <dbReference type="ChEBI" id="CHEBI:57540"/>
        <dbReference type="ChEBI" id="CHEBI:57945"/>
        <dbReference type="ChEBI" id="CHEBI:91000"/>
        <dbReference type="ChEBI" id="CHEBI:91001"/>
    </reaction>
    <physiologicalReaction direction="left-to-right" evidence="21">
        <dbReference type="Rhea" id="RHEA:49245"/>
    </physiologicalReaction>
</comment>
<dbReference type="PANTHER" id="PTHR44229:SF4">
    <property type="entry name" value="15-HYDROXYPROSTAGLANDIN DEHYDROGENASE [NAD(+)]"/>
    <property type="match status" value="1"/>
</dbReference>
<dbReference type="EC" id="1.1.1.232" evidence="4"/>
<comment type="catalytic activity">
    <reaction evidence="14">
        <text>resolvin D1 + NAD(+) = 17-oxoresolvin D1 + NADH + H(+)</text>
        <dbReference type="Rhea" id="RHEA:50128"/>
        <dbReference type="ChEBI" id="CHEBI:15378"/>
        <dbReference type="ChEBI" id="CHEBI:57540"/>
        <dbReference type="ChEBI" id="CHEBI:57945"/>
        <dbReference type="ChEBI" id="CHEBI:132079"/>
        <dbReference type="ChEBI" id="CHEBI:132081"/>
    </reaction>
    <physiologicalReaction direction="left-to-right" evidence="14">
        <dbReference type="Rhea" id="RHEA:50129"/>
    </physiologicalReaction>
</comment>
<evidence type="ECO:0000256" key="5">
    <source>
        <dbReference type="ARBA" id="ARBA00040276"/>
    </source>
</evidence>
<dbReference type="PRINTS" id="PR00080">
    <property type="entry name" value="SDRFAMILY"/>
</dbReference>
<evidence type="ECO:0000256" key="6">
    <source>
        <dbReference type="ARBA" id="ARBA00041812"/>
    </source>
</evidence>
<evidence type="ECO:0000256" key="4">
    <source>
        <dbReference type="ARBA" id="ARBA00039060"/>
    </source>
</evidence>
<reference evidence="23" key="1">
    <citation type="journal article" date="2015" name="J. Med. Entomol.">
        <title>A Deep Insight Into the Sialotranscriptome of the Chagas Disease Vector, Panstrongylus megistus (Hemiptera: Heteroptera).</title>
        <authorList>
            <person name="Ribeiro J.M."/>
            <person name="Schwarz A."/>
            <person name="Francischetti I.M."/>
        </authorList>
    </citation>
    <scope>NUCLEOTIDE SEQUENCE</scope>
    <source>
        <tissue evidence="23">Salivary glands</tissue>
    </source>
</reference>
<evidence type="ECO:0000256" key="12">
    <source>
        <dbReference type="ARBA" id="ARBA00048140"/>
    </source>
</evidence>
<evidence type="ECO:0000256" key="3">
    <source>
        <dbReference type="ARBA" id="ARBA00038968"/>
    </source>
</evidence>
<evidence type="ECO:0000256" key="20">
    <source>
        <dbReference type="ARBA" id="ARBA00049151"/>
    </source>
</evidence>
<dbReference type="GO" id="GO:0005737">
    <property type="term" value="C:cytoplasm"/>
    <property type="evidence" value="ECO:0007669"/>
    <property type="project" value="TreeGrafter"/>
</dbReference>
<evidence type="ECO:0000256" key="21">
    <source>
        <dbReference type="ARBA" id="ARBA00049188"/>
    </source>
</evidence>
<dbReference type="Pfam" id="PF00106">
    <property type="entry name" value="adh_short"/>
    <property type="match status" value="1"/>
</dbReference>
<evidence type="ECO:0000256" key="1">
    <source>
        <dbReference type="ARBA" id="ARBA00006484"/>
    </source>
</evidence>
<dbReference type="SUPFAM" id="SSF51735">
    <property type="entry name" value="NAD(P)-binding Rossmann-fold domains"/>
    <property type="match status" value="1"/>
</dbReference>
<evidence type="ECO:0000256" key="16">
    <source>
        <dbReference type="ARBA" id="ARBA00048535"/>
    </source>
</evidence>
<comment type="catalytic activity">
    <reaction evidence="10">
        <text>resolvin D1 + NAD(+) = 8-oxoresolvin D1 + NADH + H(+)</text>
        <dbReference type="Rhea" id="RHEA:50124"/>
        <dbReference type="ChEBI" id="CHEBI:15378"/>
        <dbReference type="ChEBI" id="CHEBI:57540"/>
        <dbReference type="ChEBI" id="CHEBI:57945"/>
        <dbReference type="ChEBI" id="CHEBI:132079"/>
        <dbReference type="ChEBI" id="CHEBI:132080"/>
    </reaction>
    <physiologicalReaction direction="left-to-right" evidence="10">
        <dbReference type="Rhea" id="RHEA:50125"/>
    </physiologicalReaction>
</comment>
<dbReference type="GO" id="GO:0016404">
    <property type="term" value="F:15-hydroxyprostaglandin dehydrogenase (NAD+) activity"/>
    <property type="evidence" value="ECO:0007669"/>
    <property type="project" value="UniProtKB-EC"/>
</dbReference>
<sequence length="261" mass="28820">MKVAIVTGGSSGIGHHLCKKLAGQNYKVAILDVEEKEGLDLCNNLNKIYGSGSCIFCKCDVSDETSFKKSFEMTIKEWGKVDILVNNAGFWDDTPEGWRKSIDVNVKGTISGSLLAVQYMGKNHGGNGGIVLNVASVLGFTVYPIMPIYSSTKAAVLKFTRDMGTEHQYQLHGIKFIAMCPHGALGSKFFSNPEKKFIFSDENFVKLYYATHFDLLQKADNVAEGIMESLHKGENGSVWMIEDVKGARQIEIPKIDVMEFV</sequence>
<evidence type="ECO:0000256" key="7">
    <source>
        <dbReference type="ARBA" id="ARBA00042026"/>
    </source>
</evidence>
<evidence type="ECO:0000256" key="17">
    <source>
        <dbReference type="ARBA" id="ARBA00048611"/>
    </source>
</evidence>
<evidence type="ECO:0000256" key="10">
    <source>
        <dbReference type="ARBA" id="ARBA00047672"/>
    </source>
</evidence>
<evidence type="ECO:0000256" key="13">
    <source>
        <dbReference type="ARBA" id="ARBA00048144"/>
    </source>
</evidence>
<organism evidence="23">
    <name type="scientific">Panstrongylus megistus</name>
    <dbReference type="NCBI Taxonomy" id="65343"/>
    <lineage>
        <taxon>Eukaryota</taxon>
        <taxon>Metazoa</taxon>
        <taxon>Ecdysozoa</taxon>
        <taxon>Arthropoda</taxon>
        <taxon>Hexapoda</taxon>
        <taxon>Insecta</taxon>
        <taxon>Pterygota</taxon>
        <taxon>Neoptera</taxon>
        <taxon>Paraneoptera</taxon>
        <taxon>Hemiptera</taxon>
        <taxon>Heteroptera</taxon>
        <taxon>Panheteroptera</taxon>
        <taxon>Cimicomorpha</taxon>
        <taxon>Reduviidae</taxon>
        <taxon>Triatominae</taxon>
        <taxon>Panstrongylus</taxon>
    </lineage>
</organism>
<comment type="catalytic activity">
    <reaction evidence="11">
        <text>14-hydroxy-(4Z,7Z,10Z,12E,16Z,19Z)-docosahexaenoate + NAD(+) = 14-oxo-(4Z,7Z,10Z,12E,16Z,19Z)-docosahexaenoate + NADH + H(+)</text>
        <dbReference type="Rhea" id="RHEA:48952"/>
        <dbReference type="ChEBI" id="CHEBI:15378"/>
        <dbReference type="ChEBI" id="CHEBI:57540"/>
        <dbReference type="ChEBI" id="CHEBI:57945"/>
        <dbReference type="ChEBI" id="CHEBI:90866"/>
        <dbReference type="ChEBI" id="CHEBI:90867"/>
    </reaction>
    <physiologicalReaction direction="left-to-right" evidence="11">
        <dbReference type="Rhea" id="RHEA:48953"/>
    </physiologicalReaction>
</comment>
<comment type="catalytic activity">
    <reaction evidence="16">
        <text>lipoxin A4 + NAD(+) = 15-oxo-(5S,6R)-dihydroxy-(7E,9E,11Z,13E)-eicosatetraenoate + NADH + H(+)</text>
        <dbReference type="Rhea" id="RHEA:41572"/>
        <dbReference type="ChEBI" id="CHEBI:15378"/>
        <dbReference type="ChEBI" id="CHEBI:57540"/>
        <dbReference type="ChEBI" id="CHEBI:57945"/>
        <dbReference type="ChEBI" id="CHEBI:67026"/>
        <dbReference type="ChEBI" id="CHEBI:78311"/>
    </reaction>
    <physiologicalReaction direction="left-to-right" evidence="16">
        <dbReference type="Rhea" id="RHEA:41573"/>
    </physiologicalReaction>
</comment>
<evidence type="ECO:0000313" key="23">
    <source>
        <dbReference type="EMBL" id="JAC86308.1"/>
    </source>
</evidence>
<evidence type="ECO:0000256" key="9">
    <source>
        <dbReference type="ARBA" id="ARBA00047325"/>
    </source>
</evidence>
<comment type="catalytic activity">
    <reaction evidence="20">
        <text>(15S)-hydroxy-(5Z,8Z,11Z,13E)-eicosatetraenoate + NAD(+) = 15-oxo-(5Z,8Z,11Z,13E)-eicosatetraenoate + NADH + H(+)</text>
        <dbReference type="Rhea" id="RHEA:23260"/>
        <dbReference type="ChEBI" id="CHEBI:15378"/>
        <dbReference type="ChEBI" id="CHEBI:57409"/>
        <dbReference type="ChEBI" id="CHEBI:57410"/>
        <dbReference type="ChEBI" id="CHEBI:57540"/>
        <dbReference type="ChEBI" id="CHEBI:57945"/>
        <dbReference type="EC" id="1.1.1.232"/>
    </reaction>
    <physiologicalReaction direction="left-to-right" evidence="20">
        <dbReference type="Rhea" id="RHEA:23261"/>
    </physiologicalReaction>
</comment>
<protein>
    <recommendedName>
        <fullName evidence="5">15-hydroxyprostaglandin dehydrogenase [NAD(+)]</fullName>
        <ecNumber evidence="3">1.1.1.141</ecNumber>
        <ecNumber evidence="4">1.1.1.232</ecNumber>
    </recommendedName>
    <alternativeName>
        <fullName evidence="7">Eicosanoid/docosanoid dehydrogenase [NAD(+)]</fullName>
    </alternativeName>
    <alternativeName>
        <fullName evidence="6">Prostaglandin dehydrogenase 1</fullName>
    </alternativeName>
</protein>
<accession>A0A069DQG3</accession>
<evidence type="ECO:0000256" key="8">
    <source>
        <dbReference type="ARBA" id="ARBA00045705"/>
    </source>
</evidence>
<comment type="function">
    <text evidence="8">Catalyzes the NAD-dependent dehydrogenation (oxidation) of a broad array of hydroxylated polyunsaturated fatty acids (mainly eicosanoids and docosanoids, including prostaglandins, lipoxins and resolvins), yielding their corresponding keto (oxo) metabolites. Decreases the levels of the pro-proliferative prostaglandins such as prostaglandin E2 (whose activity is increased in cancer because of an increase in the expression of cyclooxygenase 2) and generates oxo-fatty acid products that can profoundly influence cell function by abrogating pro-inflammatory cytokine expression. Converts resolvins E1, D1 and D2 to their oxo products, which represents a mode of resolvin inactivation. Resolvin E1 plays important roles during the resolution phase of acute inflammation, while resolvins D1 and D2 have a unique role in obesity-induced adipose inflammation.</text>
</comment>
<evidence type="ECO:0000256" key="18">
    <source>
        <dbReference type="ARBA" id="ARBA00048739"/>
    </source>
</evidence>
<dbReference type="InterPro" id="IPR036291">
    <property type="entry name" value="NAD(P)-bd_dom_sf"/>
</dbReference>
<dbReference type="PRINTS" id="PR00081">
    <property type="entry name" value="GDHRDH"/>
</dbReference>
<name>A0A069DQG3_9HEMI</name>
<evidence type="ECO:0000256" key="14">
    <source>
        <dbReference type="ARBA" id="ARBA00048170"/>
    </source>
</evidence>
<dbReference type="GO" id="GO:0047034">
    <property type="term" value="F:15-hydroxyicosatetraenoate dehydrogenase activity"/>
    <property type="evidence" value="ECO:0007669"/>
    <property type="project" value="UniProtKB-EC"/>
</dbReference>
<comment type="catalytic activity">
    <reaction evidence="15">
        <text>resolvin D2 + NAD(+) = 7-oxoresolvin D2 + NADH + H(+)</text>
        <dbReference type="Rhea" id="RHEA:53584"/>
        <dbReference type="ChEBI" id="CHEBI:15378"/>
        <dbReference type="ChEBI" id="CHEBI:57540"/>
        <dbReference type="ChEBI" id="CHEBI:57945"/>
        <dbReference type="ChEBI" id="CHEBI:133367"/>
        <dbReference type="ChEBI" id="CHEBI:137497"/>
    </reaction>
    <physiologicalReaction direction="left-to-right" evidence="15">
        <dbReference type="Rhea" id="RHEA:53585"/>
    </physiologicalReaction>
</comment>
<dbReference type="PANTHER" id="PTHR44229">
    <property type="entry name" value="15-HYDROXYPROSTAGLANDIN DEHYDROGENASE [NAD(+)]"/>
    <property type="match status" value="1"/>
</dbReference>
<evidence type="ECO:0000256" key="11">
    <source>
        <dbReference type="ARBA" id="ARBA00048008"/>
    </source>
</evidence>
<dbReference type="EC" id="1.1.1.141" evidence="3"/>
<dbReference type="EMBL" id="GBGD01002581">
    <property type="protein sequence ID" value="JAC86308.1"/>
    <property type="molecule type" value="mRNA"/>
</dbReference>
<evidence type="ECO:0000256" key="22">
    <source>
        <dbReference type="RuleBase" id="RU000363"/>
    </source>
</evidence>
<comment type="catalytic activity">
    <reaction evidence="17">
        <text>prostaglandin A1 + NAD(+) = 15-oxo-prostaglandin A1 + NADH + H(+)</text>
        <dbReference type="Rhea" id="RHEA:41263"/>
        <dbReference type="ChEBI" id="CHEBI:15378"/>
        <dbReference type="ChEBI" id="CHEBI:57398"/>
        <dbReference type="ChEBI" id="CHEBI:57540"/>
        <dbReference type="ChEBI" id="CHEBI:57945"/>
        <dbReference type="ChEBI" id="CHEBI:85072"/>
    </reaction>
    <physiologicalReaction direction="left-to-right" evidence="17">
        <dbReference type="Rhea" id="RHEA:41264"/>
    </physiologicalReaction>
</comment>
<dbReference type="AlphaFoldDB" id="A0A069DQG3"/>
<dbReference type="Gene3D" id="3.40.50.720">
    <property type="entry name" value="NAD(P)-binding Rossmann-like Domain"/>
    <property type="match status" value="1"/>
</dbReference>
<comment type="catalytic activity">
    <reaction evidence="9">
        <text>prostaglandin E1 + NAD(+) = 15-oxoprostaglandin E1 + NADH + H(+)</text>
        <dbReference type="Rhea" id="RHEA:16477"/>
        <dbReference type="ChEBI" id="CHEBI:15378"/>
        <dbReference type="ChEBI" id="CHEBI:57397"/>
        <dbReference type="ChEBI" id="CHEBI:57401"/>
        <dbReference type="ChEBI" id="CHEBI:57540"/>
        <dbReference type="ChEBI" id="CHEBI:57945"/>
    </reaction>
    <physiologicalReaction direction="left-to-right" evidence="9">
        <dbReference type="Rhea" id="RHEA:16478"/>
    </physiologicalReaction>
</comment>
<dbReference type="InterPro" id="IPR002347">
    <property type="entry name" value="SDR_fam"/>
</dbReference>
<evidence type="ECO:0000256" key="15">
    <source>
        <dbReference type="ARBA" id="ARBA00048393"/>
    </source>
</evidence>
<evidence type="ECO:0000256" key="19">
    <source>
        <dbReference type="ARBA" id="ARBA00048921"/>
    </source>
</evidence>
<proteinExistence type="evidence at transcript level"/>
<comment type="catalytic activity">
    <reaction evidence="13">
        <text>(11R)-hydroxy-(5Z,8Z,12E,14Z)-eicosatetraenoate + NAD(+) = 11-oxo-(5Z,8Z,12E,14Z)-eicosatetraenoate + NADH + H(+)</text>
        <dbReference type="Rhea" id="RHEA:48640"/>
        <dbReference type="ChEBI" id="CHEBI:15378"/>
        <dbReference type="ChEBI" id="CHEBI:57540"/>
        <dbReference type="ChEBI" id="CHEBI:57945"/>
        <dbReference type="ChEBI" id="CHEBI:78836"/>
        <dbReference type="ChEBI" id="CHEBI:90697"/>
    </reaction>
    <physiologicalReaction direction="left-to-right" evidence="13">
        <dbReference type="Rhea" id="RHEA:48641"/>
    </physiologicalReaction>
</comment>
<evidence type="ECO:0000256" key="2">
    <source>
        <dbReference type="ARBA" id="ARBA00023002"/>
    </source>
</evidence>
<comment type="catalytic activity">
    <reaction evidence="12">
        <text>15-oxo-(5S,6R)-dihydroxy-(7E,9E,11Z)-eicosatrienoate + NADH + H(+) = (5S,6R,15S)-trihydroxy-(7E,9E,11Z)-eicosatrienoate + NAD(+)</text>
        <dbReference type="Rhea" id="RHEA:41596"/>
        <dbReference type="ChEBI" id="CHEBI:15378"/>
        <dbReference type="ChEBI" id="CHEBI:57540"/>
        <dbReference type="ChEBI" id="CHEBI:57945"/>
        <dbReference type="ChEBI" id="CHEBI:78325"/>
        <dbReference type="ChEBI" id="CHEBI:78329"/>
    </reaction>
    <physiologicalReaction direction="left-to-right" evidence="12">
        <dbReference type="Rhea" id="RHEA:41597"/>
    </physiologicalReaction>
</comment>